<feature type="domain" description="C2H2-type" evidence="12">
    <location>
        <begin position="897"/>
        <end position="924"/>
    </location>
</feature>
<dbReference type="PANTHER" id="PTHR24384:SF189">
    <property type="entry name" value="C2H2-TYPE DOMAIN-CONTAINING PROTEIN-RELATED"/>
    <property type="match status" value="1"/>
</dbReference>
<feature type="domain" description="C2H2-type" evidence="12">
    <location>
        <begin position="724"/>
        <end position="751"/>
    </location>
</feature>
<keyword evidence="2" id="KW-0479">Metal-binding</keyword>
<feature type="domain" description="C2H2-type" evidence="12">
    <location>
        <begin position="808"/>
        <end position="835"/>
    </location>
</feature>
<dbReference type="FunFam" id="3.30.160.60:FF:000557">
    <property type="entry name" value="zinc finger and SCAN domain-containing protein 29"/>
    <property type="match status" value="1"/>
</dbReference>
<keyword evidence="8" id="KW-0804">Transcription</keyword>
<dbReference type="FunFam" id="3.30.160.60:FF:002343">
    <property type="entry name" value="Zinc finger protein 33A"/>
    <property type="match status" value="1"/>
</dbReference>
<evidence type="ECO:0000256" key="8">
    <source>
        <dbReference type="ARBA" id="ARBA00023163"/>
    </source>
</evidence>
<feature type="compositionally biased region" description="Basic and acidic residues" evidence="11">
    <location>
        <begin position="264"/>
        <end position="274"/>
    </location>
</feature>
<dbReference type="AlphaFoldDB" id="A0A210QG66"/>
<feature type="domain" description="C2H2-type" evidence="12">
    <location>
        <begin position="752"/>
        <end position="779"/>
    </location>
</feature>
<keyword evidence="14" id="KW-1185">Reference proteome</keyword>
<comment type="caution">
    <text evidence="13">The sequence shown here is derived from an EMBL/GenBank/DDBJ whole genome shotgun (WGS) entry which is preliminary data.</text>
</comment>
<dbReference type="OrthoDB" id="427030at2759"/>
<feature type="compositionally biased region" description="Polar residues" evidence="11">
    <location>
        <begin position="158"/>
        <end position="189"/>
    </location>
</feature>
<dbReference type="FunFam" id="3.30.160.60:FF:000446">
    <property type="entry name" value="Zinc finger protein"/>
    <property type="match status" value="3"/>
</dbReference>
<dbReference type="GO" id="GO:0000978">
    <property type="term" value="F:RNA polymerase II cis-regulatory region sequence-specific DNA binding"/>
    <property type="evidence" value="ECO:0007669"/>
    <property type="project" value="TreeGrafter"/>
</dbReference>
<dbReference type="SMART" id="SM00355">
    <property type="entry name" value="ZnF_C2H2"/>
    <property type="match status" value="16"/>
</dbReference>
<evidence type="ECO:0000256" key="5">
    <source>
        <dbReference type="ARBA" id="ARBA00022833"/>
    </source>
</evidence>
<feature type="region of interest" description="Disordered" evidence="11">
    <location>
        <begin position="261"/>
        <end position="300"/>
    </location>
</feature>
<evidence type="ECO:0000313" key="13">
    <source>
        <dbReference type="EMBL" id="OWF47740.1"/>
    </source>
</evidence>
<evidence type="ECO:0000259" key="12">
    <source>
        <dbReference type="PROSITE" id="PS50157"/>
    </source>
</evidence>
<feature type="domain" description="C2H2-type" evidence="12">
    <location>
        <begin position="582"/>
        <end position="609"/>
    </location>
</feature>
<dbReference type="InterPro" id="IPR036236">
    <property type="entry name" value="Znf_C2H2_sf"/>
</dbReference>
<evidence type="ECO:0000256" key="11">
    <source>
        <dbReference type="SAM" id="MobiDB-lite"/>
    </source>
</evidence>
<feature type="domain" description="C2H2-type" evidence="12">
    <location>
        <begin position="612"/>
        <end position="639"/>
    </location>
</feature>
<evidence type="ECO:0000313" key="14">
    <source>
        <dbReference type="Proteomes" id="UP000242188"/>
    </source>
</evidence>
<feature type="domain" description="C2H2-type" evidence="12">
    <location>
        <begin position="953"/>
        <end position="980"/>
    </location>
</feature>
<evidence type="ECO:0000256" key="2">
    <source>
        <dbReference type="ARBA" id="ARBA00022723"/>
    </source>
</evidence>
<name>A0A210QG66_MIZYE</name>
<dbReference type="FunFam" id="3.30.160.60:FF:000100">
    <property type="entry name" value="Zinc finger 45-like"/>
    <property type="match status" value="1"/>
</dbReference>
<keyword evidence="5" id="KW-0862">Zinc</keyword>
<dbReference type="SUPFAM" id="SSF57667">
    <property type="entry name" value="beta-beta-alpha zinc fingers"/>
    <property type="match status" value="8"/>
</dbReference>
<keyword evidence="4 10" id="KW-0863">Zinc-finger</keyword>
<gene>
    <name evidence="13" type="ORF">KP79_PYT15021</name>
</gene>
<feature type="domain" description="C2H2-type" evidence="12">
    <location>
        <begin position="925"/>
        <end position="952"/>
    </location>
</feature>
<feature type="domain" description="C2H2-type" evidence="12">
    <location>
        <begin position="640"/>
        <end position="663"/>
    </location>
</feature>
<evidence type="ECO:0000256" key="10">
    <source>
        <dbReference type="PROSITE-ProRule" id="PRU00042"/>
    </source>
</evidence>
<protein>
    <submittedName>
        <fullName evidence="13">Zinc finger protein 84</fullName>
    </submittedName>
</protein>
<feature type="compositionally biased region" description="Low complexity" evidence="11">
    <location>
        <begin position="146"/>
        <end position="157"/>
    </location>
</feature>
<keyword evidence="6" id="KW-0805">Transcription regulation</keyword>
<dbReference type="Pfam" id="PF12874">
    <property type="entry name" value="zf-met"/>
    <property type="match status" value="2"/>
</dbReference>
<dbReference type="PANTHER" id="PTHR24384">
    <property type="entry name" value="FINGER PUTATIVE TRANSCRIPTION FACTOR FAMILY-RELATED"/>
    <property type="match status" value="1"/>
</dbReference>
<dbReference type="PROSITE" id="PS00028">
    <property type="entry name" value="ZINC_FINGER_C2H2_1"/>
    <property type="match status" value="16"/>
</dbReference>
<keyword evidence="9" id="KW-0539">Nucleus</keyword>
<dbReference type="GO" id="GO:0000981">
    <property type="term" value="F:DNA-binding transcription factor activity, RNA polymerase II-specific"/>
    <property type="evidence" value="ECO:0007669"/>
    <property type="project" value="TreeGrafter"/>
</dbReference>
<feature type="domain" description="C2H2-type" evidence="12">
    <location>
        <begin position="526"/>
        <end position="553"/>
    </location>
</feature>
<organism evidence="13 14">
    <name type="scientific">Mizuhopecten yessoensis</name>
    <name type="common">Japanese scallop</name>
    <name type="synonym">Patinopecten yessoensis</name>
    <dbReference type="NCBI Taxonomy" id="6573"/>
    <lineage>
        <taxon>Eukaryota</taxon>
        <taxon>Metazoa</taxon>
        <taxon>Spiralia</taxon>
        <taxon>Lophotrochozoa</taxon>
        <taxon>Mollusca</taxon>
        <taxon>Bivalvia</taxon>
        <taxon>Autobranchia</taxon>
        <taxon>Pteriomorphia</taxon>
        <taxon>Pectinida</taxon>
        <taxon>Pectinoidea</taxon>
        <taxon>Pectinidae</taxon>
        <taxon>Mizuhopecten</taxon>
    </lineage>
</organism>
<dbReference type="InterPro" id="IPR050752">
    <property type="entry name" value="C2H2-ZF_domain"/>
</dbReference>
<evidence type="ECO:0000256" key="3">
    <source>
        <dbReference type="ARBA" id="ARBA00022737"/>
    </source>
</evidence>
<feature type="domain" description="C2H2-type" evidence="12">
    <location>
        <begin position="668"/>
        <end position="695"/>
    </location>
</feature>
<accession>A0A210QG66</accession>
<dbReference type="PROSITE" id="PS50157">
    <property type="entry name" value="ZINC_FINGER_C2H2_2"/>
    <property type="match status" value="16"/>
</dbReference>
<feature type="domain" description="C2H2-type" evidence="12">
    <location>
        <begin position="869"/>
        <end position="896"/>
    </location>
</feature>
<dbReference type="FunFam" id="3.30.160.60:FF:000264">
    <property type="entry name" value="Zinc finger protein 236"/>
    <property type="match status" value="1"/>
</dbReference>
<dbReference type="Gene3D" id="3.30.160.60">
    <property type="entry name" value="Classic Zinc Finger"/>
    <property type="match status" value="14"/>
</dbReference>
<evidence type="ECO:0000256" key="4">
    <source>
        <dbReference type="ARBA" id="ARBA00022771"/>
    </source>
</evidence>
<dbReference type="Pfam" id="PF13912">
    <property type="entry name" value="zf-C2H2_6"/>
    <property type="match status" value="1"/>
</dbReference>
<feature type="domain" description="C2H2-type" evidence="12">
    <location>
        <begin position="554"/>
        <end position="581"/>
    </location>
</feature>
<feature type="domain" description="C2H2-type" evidence="12">
    <location>
        <begin position="836"/>
        <end position="863"/>
    </location>
</feature>
<feature type="domain" description="C2H2-type" evidence="12">
    <location>
        <begin position="780"/>
        <end position="807"/>
    </location>
</feature>
<evidence type="ECO:0000256" key="1">
    <source>
        <dbReference type="ARBA" id="ARBA00004123"/>
    </source>
</evidence>
<dbReference type="InterPro" id="IPR013087">
    <property type="entry name" value="Znf_C2H2_type"/>
</dbReference>
<dbReference type="EMBL" id="NEDP02003800">
    <property type="protein sequence ID" value="OWF47740.1"/>
    <property type="molecule type" value="Genomic_DNA"/>
</dbReference>
<keyword evidence="3" id="KW-0677">Repeat</keyword>
<evidence type="ECO:0000256" key="7">
    <source>
        <dbReference type="ARBA" id="ARBA00023125"/>
    </source>
</evidence>
<feature type="region of interest" description="Disordered" evidence="11">
    <location>
        <begin position="145"/>
        <end position="189"/>
    </location>
</feature>
<reference evidence="13 14" key="1">
    <citation type="journal article" date="2017" name="Nat. Ecol. Evol.">
        <title>Scallop genome provides insights into evolution of bilaterian karyotype and development.</title>
        <authorList>
            <person name="Wang S."/>
            <person name="Zhang J."/>
            <person name="Jiao W."/>
            <person name="Li J."/>
            <person name="Xun X."/>
            <person name="Sun Y."/>
            <person name="Guo X."/>
            <person name="Huan P."/>
            <person name="Dong B."/>
            <person name="Zhang L."/>
            <person name="Hu X."/>
            <person name="Sun X."/>
            <person name="Wang J."/>
            <person name="Zhao C."/>
            <person name="Wang Y."/>
            <person name="Wang D."/>
            <person name="Huang X."/>
            <person name="Wang R."/>
            <person name="Lv J."/>
            <person name="Li Y."/>
            <person name="Zhang Z."/>
            <person name="Liu B."/>
            <person name="Lu W."/>
            <person name="Hui Y."/>
            <person name="Liang J."/>
            <person name="Zhou Z."/>
            <person name="Hou R."/>
            <person name="Li X."/>
            <person name="Liu Y."/>
            <person name="Li H."/>
            <person name="Ning X."/>
            <person name="Lin Y."/>
            <person name="Zhao L."/>
            <person name="Xing Q."/>
            <person name="Dou J."/>
            <person name="Li Y."/>
            <person name="Mao J."/>
            <person name="Guo H."/>
            <person name="Dou H."/>
            <person name="Li T."/>
            <person name="Mu C."/>
            <person name="Jiang W."/>
            <person name="Fu Q."/>
            <person name="Fu X."/>
            <person name="Miao Y."/>
            <person name="Liu J."/>
            <person name="Yu Q."/>
            <person name="Li R."/>
            <person name="Liao H."/>
            <person name="Li X."/>
            <person name="Kong Y."/>
            <person name="Jiang Z."/>
            <person name="Chourrout D."/>
            <person name="Li R."/>
            <person name="Bao Z."/>
        </authorList>
    </citation>
    <scope>NUCLEOTIDE SEQUENCE [LARGE SCALE GENOMIC DNA]</scope>
    <source>
        <strain evidence="13 14">PY_sf001</strain>
    </source>
</reference>
<dbReference type="Pfam" id="PF00096">
    <property type="entry name" value="zf-C2H2"/>
    <property type="match status" value="10"/>
</dbReference>
<keyword evidence="7" id="KW-0238">DNA-binding</keyword>
<evidence type="ECO:0000256" key="9">
    <source>
        <dbReference type="ARBA" id="ARBA00023242"/>
    </source>
</evidence>
<dbReference type="GO" id="GO:0008270">
    <property type="term" value="F:zinc ion binding"/>
    <property type="evidence" value="ECO:0007669"/>
    <property type="project" value="UniProtKB-KW"/>
</dbReference>
<feature type="domain" description="C2H2-type" evidence="12">
    <location>
        <begin position="696"/>
        <end position="723"/>
    </location>
</feature>
<evidence type="ECO:0000256" key="6">
    <source>
        <dbReference type="ARBA" id="ARBA00023015"/>
    </source>
</evidence>
<dbReference type="GO" id="GO:0005634">
    <property type="term" value="C:nucleus"/>
    <property type="evidence" value="ECO:0007669"/>
    <property type="project" value="UniProtKB-SubCell"/>
</dbReference>
<sequence length="982" mass="111619">METRDGREAVSMINAISDGFNVLAEDEGRGFRSDGQNIQHHGPVQLPPEYQNAWKDVAQLNYSHHANGGMQYSMHGWNNGYEKKDITSQVFKMDNGGSVSQNDAQQAGNNIKREDLAVHDFTKMKEYNEGVKEPPQYQQWPRQFDNNYNLTNHTNGNSLKQPLPNSHSTANSTFPAQDPINSSPEQKHSTLGTFNTPYVQIKQENATTLGVHCNQNGDQKGQTWPGVDTKLNVSSTDSYTMQREIYLRDSYSVIPQNCASPVSVKREPGEDLSGKNDCYQSSAAKYPRTENGDTSPSSGAQKMISLQPVKLEPTLLSIPGEHCMNMNQNYTSAVPYKYNDKPGNYNGNHVDGSYGQGLEEPDRNCLGKSVSASLMSLHDFAYAWTPGTEPYTAMVGYRATINHPSLSVELNNSAATSTFSDNTPITPNMVNKNCDTTMNYSKTRGHGLDESLCSNENYATLCNLDQSTNSSFQSNDGFDSSNYSVGNSVQNDAEMDDNFCKPFRNVDSDYTQDENGEEDIGQKLLCRCGICGDTFDTSISLRAHIRMHTESIALQCEICNKKFKNKVELRTHCENHEEEKVLSCDVCDKTFEKKRCLKSHLRTHSGEKKKLHKCEICGRQYGTLQGYLVHKDSHGIDTPHECSTCGKIFGHEDLLSFHMKTHTDIFTFMCHVCDKKFGNNRELQKHLSKHTGLQPFQCSSCNDAFSDDYALQMHISEHTGERFHICEVCGKSYKDIMAMKDHQQTHSEEKPFICEICCKGFKSKTNLHEHYRIHSGEKPFECHVCGKRFRQSSILRNHVRIHTGETPWECNECGKKFSFKGNYTRHLWSHTEEKERTCGVCGKIFTDMIGLKQHLERHTRQTNQKPKSFKCNICDSEFDRSRTLQMHMKVHTGDCPFTCDICEKTFISKIDLSKHVKLHDDEKSFRCDVCDKSYVDNGRLRRHMKIHMGLKPFKCDVCSSTFTEKYHLTKHQKTHQKDTEEK</sequence>
<comment type="subcellular location">
    <subcellularLocation>
        <location evidence="1">Nucleus</location>
    </subcellularLocation>
</comment>
<dbReference type="Proteomes" id="UP000242188">
    <property type="component" value="Unassembled WGS sequence"/>
</dbReference>
<proteinExistence type="predicted"/>